<accession>A0A9P1GJ20</accession>
<dbReference type="GO" id="GO:0008270">
    <property type="term" value="F:zinc ion binding"/>
    <property type="evidence" value="ECO:0007669"/>
    <property type="project" value="UniProtKB-KW"/>
</dbReference>
<evidence type="ECO:0000256" key="4">
    <source>
        <dbReference type="ARBA" id="ARBA00022771"/>
    </source>
</evidence>
<keyword evidence="6" id="KW-0539">Nucleus</keyword>
<dbReference type="InterPro" id="IPR036691">
    <property type="entry name" value="Endo/exonu/phosph_ase_sf"/>
</dbReference>
<sequence>MGGTSYRHVRSALTSRDHEGEWIKISGCVQEFVLPVVKQTKYLGTLISYQQFELATTRHRLSLAKLAFNRLKRWLTARRGLAAEARMRLWTTCVLPILTYGIFTVGLTKTCLQLLQQTMFSMLRQVHHDHAFATGRTHADALTFHNLDSPLRLLWRAADSLHRSVTKPPLYRHADDLSTQLDWTPLQSMKDLIQHELDLGLVVHGPVMPGDEAVWPFEHRCPHCEFSSVHLPVLRRHLTVEHGITRYRQHVPDPSHYMHHGLPQCTLCHAAFTTWRSFHIHVQRGCQADTVALRTARPVAPFPEQSMSQPVTRTADTQPAGSTLKLTKHEMDAIHRHEFGPRLLTLIHQRRWPDLLRERAGCSYLSRHCLLCGQYVGRAQAMHQHVRMMHNAYSSLVQTKATQLTNLHSDETPCSACGVTFISSHSCNVWFQVALLIVHGPKPTHGVVESPPDGLKCEICGKQCATTQEMHRHLQQDHKLVSSVWHESRDSFQGEPVCNHCHMLFQTMEGLRSHINQGRCLQYDPDASTMPSAVLSTWTSACCNGQFESILLDSRNRMRLTLHCQCCPKRCTRSADLSAHLQSSHSSLWNEAKPLVHYMVQRYYKTLGCICNPSCNVVRLQHICMPFWQLAMQFHRLPMAIFMPAKLTMTELARALPQHIPADLRCTVEQALLRYDLGTLWTDALLLDACSSTCFFCGIDLLAMDLFYHLHEAHQGMHPVVKTYVAQLLQHAMDHSDNDYWQMGQEGALSQMLQTFQNLAPMLDTGLKLSPNPAAPKRQRRQDGAIKPKEESSQQGHGQDAHLDQQKLLILMAKLLLRVDRDLQVIHRETTFIFYFSCKDPKGVLPLMLQEAETWHQASTENASTWKRPLRQVLLQTLLTALTTRVHKLLEAPEDSPLMEAAKSSRILLENKTIPFMEWNPQEQKLQVSQKTPVSLAKMSEHCLELQDGFKDPTLIQKFHSLPAKPDSAVTPWRLQMSSREARTYELMLHLAYSQVWTLLATSLKQHNLYQSSLAATIEQNLGLRPKDLMRCWGRDAIGQMSSSISQQDSSEFVQVWLNELQSSAFQMQWEKRMTVTEYTHMLDFSHEPYAPICLKFDETQILLPHCSMNSLIGTWQQVDGMHTALLHPTTCICVHVDRCVMGPDMTVHKCLSRLQLDEECFFPVFADGTIQSDFHAYTVIAAMAHLGHDGSGHYRAALRLRPMVQNHTNPIQWLVTDDWRAPEAVWTLQDWLLENVTMVWLARSDSIRLPFYRQDMQQPRTSAGADFDAEALHQLTEAKHHDKALQLGSGPENPSRPHRVYSNVQKRSYKRAFRRALMTGSAWYRGRCLTPEQFAPGISPPVTTGGDPPLKSTPSAHTPRCRMQIGHVNVGGLATEKLHEIKLWAERSALDILLLSETRWNFESEWTDASWYHLHTGTATDKADGLLFLIKRKLCSSDQISFTAPLPGRIGHLRLHFNKRSAADEHGSSKMNIGTSFMQVSLKVLLISLHSLMKLPDGTPANATEVMQMTRDAPADQPMATTGFHATKIYLCCRAAPVLWSSHTLHLFYKLRDLIDENWVKQDDIVWTIDWTQLTAQLQLIYCTWQEQLQALLAIPAAEALSSPHTMTEPLVPAMPAEQEYPKLTPARLTLLMSKPYGHTALTLVQERNWEALQQLTAATIDWTHHCVLCGVYCNRPQDLNLHMRTQHPTLLPHVMSKASQLGRAQASNSPCRFCHKTFRRVHQCPIMVQAALLLVNTDMTGTSYSCPGDSVLRCDVCGEQFQEILQLHCHLHEQHRLEPLDWEPLRDMLAGSEPVCSHCLAIFAEKSALRQHITLGQCMSFNPARQPTELSVTAEWQELITSGDIAQLHQAPQKRMHLTLRCQFCQTAFQRTGDLSLHLQTVHSKLWGDAQPHVQLLIEASQRIGCLCNPMTNASGPQHICVAYRQLGMMVQKMTLPMFLPWTLERTHLRQFLQAVISEPAGNHLCEMIHTRQFAMLWTDPMLVRFLRTRCLLCGLQLHPAELTGHLHRVHALDLPDHRTLMPQLLPAEMKLLKTCPPDQSWLRSICNISAQWFCNWHFSFKIMEYDTPFTAEDSEMLETFKQMSPLLIQERYDRPEGDRSHKKHKPATRQPAESKGDTTRLLEAMGQLLLKVDAEQQALKRQDSWICFMQAESQAILPALVPKAAEWKQKLMVKQEASDQPALPLRCLLTQHMAETLHHRLTKLAQCSNEDPLKKVALEQGLLTPEGHFPFQRWNAHAQSLRTTSQAPISLPRMVKYSEQLIDILKDTTATVKFHSLRPMSSEAVVPWLWQISMRSDDLQVLLTTLQGSTVWTLLGMSMKPHALYQSKQGQQLQALLGKGHGKTQGKELLLEGHQAADVQLTSVDLPAREVLLERLSTLRLANDANWCYVNAAVLTMLWSFLSISTFTLEHWGSHATQIVQMLMQHDNEPVELSRIAFLQPIFTQWQNLGNQGDPVEFLAHMMRGLCFTGINLSWEKRVQIGLLTEVVDESDAHTPLILKFDPAMLQDDSLTLCQMIRDWSNQDGMMTALTHHSPLV</sequence>
<dbReference type="InterPro" id="IPR038765">
    <property type="entry name" value="Papain-like_cys_pep_sf"/>
</dbReference>
<evidence type="ECO:0000256" key="8">
    <source>
        <dbReference type="SAM" id="MobiDB-lite"/>
    </source>
</evidence>
<feature type="compositionally biased region" description="Basic and acidic residues" evidence="8">
    <location>
        <begin position="781"/>
        <end position="792"/>
    </location>
</feature>
<feature type="region of interest" description="Disordered" evidence="8">
    <location>
        <begin position="767"/>
        <end position="800"/>
    </location>
</feature>
<dbReference type="Gene3D" id="3.60.10.10">
    <property type="entry name" value="Endonuclease/exonuclease/phosphatase"/>
    <property type="match status" value="1"/>
</dbReference>
<keyword evidence="4 7" id="KW-0863">Zinc-finger</keyword>
<dbReference type="InterPro" id="IPR050888">
    <property type="entry name" value="ZnF_C2H2-type_TF"/>
</dbReference>
<dbReference type="InterPro" id="IPR013087">
    <property type="entry name" value="Znf_C2H2_type"/>
</dbReference>
<keyword evidence="11" id="KW-0695">RNA-directed DNA polymerase</keyword>
<evidence type="ECO:0000256" key="7">
    <source>
        <dbReference type="PROSITE-ProRule" id="PRU00042"/>
    </source>
</evidence>
<evidence type="ECO:0000259" key="9">
    <source>
        <dbReference type="PROSITE" id="PS50157"/>
    </source>
</evidence>
<dbReference type="SMART" id="SM00355">
    <property type="entry name" value="ZnF_C2H2"/>
    <property type="match status" value="11"/>
</dbReference>
<evidence type="ECO:0000256" key="5">
    <source>
        <dbReference type="ARBA" id="ARBA00022833"/>
    </source>
</evidence>
<feature type="non-terminal residue" evidence="10">
    <location>
        <position position="1"/>
    </location>
</feature>
<evidence type="ECO:0000313" key="12">
    <source>
        <dbReference type="Proteomes" id="UP001152797"/>
    </source>
</evidence>
<dbReference type="PANTHER" id="PTHR24406">
    <property type="entry name" value="TRANSCRIPTIONAL REPRESSOR CTCFL-RELATED"/>
    <property type="match status" value="1"/>
</dbReference>
<dbReference type="Proteomes" id="UP001152797">
    <property type="component" value="Unassembled WGS sequence"/>
</dbReference>
<dbReference type="EMBL" id="CAMXCT020005336">
    <property type="protein sequence ID" value="CAL1165479.1"/>
    <property type="molecule type" value="Genomic_DNA"/>
</dbReference>
<gene>
    <name evidence="10" type="ORF">C1SCF055_LOCUS37201</name>
</gene>
<dbReference type="GO" id="GO:0003964">
    <property type="term" value="F:RNA-directed DNA polymerase activity"/>
    <property type="evidence" value="ECO:0007669"/>
    <property type="project" value="UniProtKB-KW"/>
</dbReference>
<dbReference type="PROSITE" id="PS50157">
    <property type="entry name" value="ZINC_FINGER_C2H2_2"/>
    <property type="match status" value="1"/>
</dbReference>
<evidence type="ECO:0000256" key="2">
    <source>
        <dbReference type="ARBA" id="ARBA00022723"/>
    </source>
</evidence>
<proteinExistence type="predicted"/>
<dbReference type="PROSITE" id="PS00028">
    <property type="entry name" value="ZINC_FINGER_C2H2_1"/>
    <property type="match status" value="6"/>
</dbReference>
<organism evidence="10">
    <name type="scientific">Cladocopium goreaui</name>
    <dbReference type="NCBI Taxonomy" id="2562237"/>
    <lineage>
        <taxon>Eukaryota</taxon>
        <taxon>Sar</taxon>
        <taxon>Alveolata</taxon>
        <taxon>Dinophyceae</taxon>
        <taxon>Suessiales</taxon>
        <taxon>Symbiodiniaceae</taxon>
        <taxon>Cladocopium</taxon>
    </lineage>
</organism>
<keyword evidence="3" id="KW-0677">Repeat</keyword>
<keyword evidence="12" id="KW-1185">Reference proteome</keyword>
<evidence type="ECO:0000313" key="11">
    <source>
        <dbReference type="EMBL" id="CAL4799416.1"/>
    </source>
</evidence>
<keyword evidence="2" id="KW-0479">Metal-binding</keyword>
<evidence type="ECO:0000256" key="1">
    <source>
        <dbReference type="ARBA" id="ARBA00004123"/>
    </source>
</evidence>
<reference evidence="11 12" key="2">
    <citation type="submission" date="2024-05" db="EMBL/GenBank/DDBJ databases">
        <authorList>
            <person name="Chen Y."/>
            <person name="Shah S."/>
            <person name="Dougan E. K."/>
            <person name="Thang M."/>
            <person name="Chan C."/>
        </authorList>
    </citation>
    <scope>NUCLEOTIDE SEQUENCE [LARGE SCALE GENOMIC DNA]</scope>
</reference>
<comment type="caution">
    <text evidence="10">The sequence shown here is derived from an EMBL/GenBank/DDBJ whole genome shotgun (WGS) entry which is preliminary data.</text>
</comment>
<keyword evidence="11" id="KW-0808">Transferase</keyword>
<reference evidence="10" key="1">
    <citation type="submission" date="2022-10" db="EMBL/GenBank/DDBJ databases">
        <authorList>
            <person name="Chen Y."/>
            <person name="Dougan E. K."/>
            <person name="Chan C."/>
            <person name="Rhodes N."/>
            <person name="Thang M."/>
        </authorList>
    </citation>
    <scope>NUCLEOTIDE SEQUENCE</scope>
</reference>
<dbReference type="GO" id="GO:0005634">
    <property type="term" value="C:nucleus"/>
    <property type="evidence" value="ECO:0007669"/>
    <property type="project" value="UniProtKB-SubCell"/>
</dbReference>
<keyword evidence="11" id="KW-0548">Nucleotidyltransferase</keyword>
<evidence type="ECO:0000313" key="10">
    <source>
        <dbReference type="EMBL" id="CAI4012104.1"/>
    </source>
</evidence>
<dbReference type="EMBL" id="CAMXCT010005336">
    <property type="protein sequence ID" value="CAI4012104.1"/>
    <property type="molecule type" value="Genomic_DNA"/>
</dbReference>
<dbReference type="EMBL" id="CAMXCT030005336">
    <property type="protein sequence ID" value="CAL4799416.1"/>
    <property type="molecule type" value="Genomic_DNA"/>
</dbReference>
<name>A0A9P1GJ20_9DINO</name>
<dbReference type="SUPFAM" id="SSF54001">
    <property type="entry name" value="Cysteine proteinases"/>
    <property type="match status" value="1"/>
</dbReference>
<evidence type="ECO:0000256" key="3">
    <source>
        <dbReference type="ARBA" id="ARBA00022737"/>
    </source>
</evidence>
<feature type="region of interest" description="Disordered" evidence="8">
    <location>
        <begin position="2096"/>
        <end position="2121"/>
    </location>
</feature>
<feature type="region of interest" description="Disordered" evidence="8">
    <location>
        <begin position="1337"/>
        <end position="1359"/>
    </location>
</feature>
<evidence type="ECO:0000256" key="6">
    <source>
        <dbReference type="ARBA" id="ARBA00023242"/>
    </source>
</evidence>
<feature type="domain" description="C2H2-type" evidence="9">
    <location>
        <begin position="1862"/>
        <end position="1886"/>
    </location>
</feature>
<comment type="subcellular location">
    <subcellularLocation>
        <location evidence="1">Nucleus</location>
    </subcellularLocation>
</comment>
<keyword evidence="5" id="KW-0862">Zinc</keyword>
<protein>
    <submittedName>
        <fullName evidence="11">RNA-directed DNA polymerase from mobile element jockey</fullName>
    </submittedName>
</protein>